<dbReference type="SUPFAM" id="SSF50998">
    <property type="entry name" value="Quinoprotein alcohol dehydrogenase-like"/>
    <property type="match status" value="1"/>
</dbReference>
<dbReference type="SMART" id="SM00564">
    <property type="entry name" value="PQQ"/>
    <property type="match status" value="2"/>
</dbReference>
<proteinExistence type="predicted"/>
<dbReference type="InterPro" id="IPR015943">
    <property type="entry name" value="WD40/YVTN_repeat-like_dom_sf"/>
</dbReference>
<sequence length="128" mass="14015">MAIRRRQAPRRPLATHDAVYVGGRESTPLYALDAGTGRIRWKAAFGQNTLAWRFDGGKDLRGAWGPFGGVVYLTSSYDMTYAVHAETGRLLWSCHAGMSQRVGITGDGTVALHCYSYSGNNTVYGLRV</sequence>
<evidence type="ECO:0000313" key="2">
    <source>
        <dbReference type="Proteomes" id="UP001501822"/>
    </source>
</evidence>
<comment type="caution">
    <text evidence="1">The sequence shown here is derived from an EMBL/GenBank/DDBJ whole genome shotgun (WGS) entry which is preliminary data.</text>
</comment>
<dbReference type="RefSeq" id="WP_252799958.1">
    <property type="nucleotide sequence ID" value="NZ_BAAABM010000007.1"/>
</dbReference>
<organism evidence="1 2">
    <name type="scientific">Actinoallomurus spadix</name>
    <dbReference type="NCBI Taxonomy" id="79912"/>
    <lineage>
        <taxon>Bacteria</taxon>
        <taxon>Bacillati</taxon>
        <taxon>Actinomycetota</taxon>
        <taxon>Actinomycetes</taxon>
        <taxon>Streptosporangiales</taxon>
        <taxon>Thermomonosporaceae</taxon>
        <taxon>Actinoallomurus</taxon>
    </lineage>
</organism>
<name>A0ABN0W1E7_9ACTN</name>
<reference evidence="1 2" key="1">
    <citation type="journal article" date="2019" name="Int. J. Syst. Evol. Microbiol.">
        <title>The Global Catalogue of Microorganisms (GCM) 10K type strain sequencing project: providing services to taxonomists for standard genome sequencing and annotation.</title>
        <authorList>
            <consortium name="The Broad Institute Genomics Platform"/>
            <consortium name="The Broad Institute Genome Sequencing Center for Infectious Disease"/>
            <person name="Wu L."/>
            <person name="Ma J."/>
        </authorList>
    </citation>
    <scope>NUCLEOTIDE SEQUENCE [LARGE SCALE GENOMIC DNA]</scope>
    <source>
        <strain evidence="1 2">JCM 3146</strain>
    </source>
</reference>
<dbReference type="InterPro" id="IPR018391">
    <property type="entry name" value="PQQ_b-propeller_rpt"/>
</dbReference>
<dbReference type="EMBL" id="BAAABM010000007">
    <property type="protein sequence ID" value="GAA0322295.1"/>
    <property type="molecule type" value="Genomic_DNA"/>
</dbReference>
<dbReference type="InterPro" id="IPR011047">
    <property type="entry name" value="Quinoprotein_ADH-like_sf"/>
</dbReference>
<dbReference type="Gene3D" id="2.130.10.10">
    <property type="entry name" value="YVTN repeat-like/Quinoprotein amine dehydrogenase"/>
    <property type="match status" value="1"/>
</dbReference>
<keyword evidence="2" id="KW-1185">Reference proteome</keyword>
<protein>
    <submittedName>
        <fullName evidence="1">Uncharacterized protein</fullName>
    </submittedName>
</protein>
<evidence type="ECO:0000313" key="1">
    <source>
        <dbReference type="EMBL" id="GAA0322295.1"/>
    </source>
</evidence>
<dbReference type="Proteomes" id="UP001501822">
    <property type="component" value="Unassembled WGS sequence"/>
</dbReference>
<accession>A0ABN0W1E7</accession>
<gene>
    <name evidence="1" type="ORF">GCM10010151_10130</name>
</gene>